<evidence type="ECO:0000313" key="3">
    <source>
        <dbReference type="EMBL" id="MDP9830296.1"/>
    </source>
</evidence>
<accession>A0ABT9PCS8</accession>
<feature type="signal peptide" evidence="2">
    <location>
        <begin position="1"/>
        <end position="27"/>
    </location>
</feature>
<proteinExistence type="predicted"/>
<dbReference type="PROSITE" id="PS51257">
    <property type="entry name" value="PROKAR_LIPOPROTEIN"/>
    <property type="match status" value="1"/>
</dbReference>
<keyword evidence="2" id="KW-0732">Signal</keyword>
<dbReference type="RefSeq" id="WP_307249336.1">
    <property type="nucleotide sequence ID" value="NZ_JAUSQZ010000001.1"/>
</dbReference>
<reference evidence="3 4" key="1">
    <citation type="submission" date="2023-07" db="EMBL/GenBank/DDBJ databases">
        <title>Sequencing the genomes of 1000 actinobacteria strains.</title>
        <authorList>
            <person name="Klenk H.-P."/>
        </authorList>
    </citation>
    <scope>NUCLEOTIDE SEQUENCE [LARGE SCALE GENOMIC DNA]</scope>
    <source>
        <strain evidence="3 4">DSM 44388</strain>
    </source>
</reference>
<evidence type="ECO:0000313" key="4">
    <source>
        <dbReference type="Proteomes" id="UP001235712"/>
    </source>
</evidence>
<feature type="region of interest" description="Disordered" evidence="1">
    <location>
        <begin position="39"/>
        <end position="70"/>
    </location>
</feature>
<evidence type="ECO:0008006" key="5">
    <source>
        <dbReference type="Google" id="ProtNLM"/>
    </source>
</evidence>
<organism evidence="3 4">
    <name type="scientific">Kineosporia succinea</name>
    <dbReference type="NCBI Taxonomy" id="84632"/>
    <lineage>
        <taxon>Bacteria</taxon>
        <taxon>Bacillati</taxon>
        <taxon>Actinomycetota</taxon>
        <taxon>Actinomycetes</taxon>
        <taxon>Kineosporiales</taxon>
        <taxon>Kineosporiaceae</taxon>
        <taxon>Kineosporia</taxon>
    </lineage>
</organism>
<evidence type="ECO:0000256" key="2">
    <source>
        <dbReference type="SAM" id="SignalP"/>
    </source>
</evidence>
<evidence type="ECO:0000256" key="1">
    <source>
        <dbReference type="SAM" id="MobiDB-lite"/>
    </source>
</evidence>
<dbReference type="EMBL" id="JAUSQZ010000001">
    <property type="protein sequence ID" value="MDP9830296.1"/>
    <property type="molecule type" value="Genomic_DNA"/>
</dbReference>
<feature type="chain" id="PRO_5047021387" description="Secreted protein" evidence="2">
    <location>
        <begin position="28"/>
        <end position="206"/>
    </location>
</feature>
<keyword evidence="4" id="KW-1185">Reference proteome</keyword>
<gene>
    <name evidence="3" type="ORF">J2S57_006045</name>
</gene>
<protein>
    <recommendedName>
        <fullName evidence="5">Secreted protein</fullName>
    </recommendedName>
</protein>
<dbReference type="Proteomes" id="UP001235712">
    <property type="component" value="Unassembled WGS sequence"/>
</dbReference>
<name>A0ABT9PCS8_9ACTN</name>
<sequence>MTTTLRRSRRNPALVLLFPVTTLLLTACSGGDDGGPVAPVASVKRSTTPTPEVDDASGASANPADVEARRPQLRVDTTDAEEGRLYTVWGDCLRAKGAEMGWKDGGDGIRWSFPSPEERKKWPQAFEDCATKEPILPAATDPERNPDYDNDFRAYVKCINRDSAIIKVKQISDGWTYADDYDVPDGAWADFEKVDRACEIEGFGGE</sequence>
<comment type="caution">
    <text evidence="3">The sequence shown here is derived from an EMBL/GenBank/DDBJ whole genome shotgun (WGS) entry which is preliminary data.</text>
</comment>